<feature type="compositionally biased region" description="Basic and acidic residues" evidence="1">
    <location>
        <begin position="198"/>
        <end position="213"/>
    </location>
</feature>
<gene>
    <name evidence="2" type="ORF">GA0070606_3635</name>
</gene>
<accession>A0A1C6V8C0</accession>
<reference evidence="3" key="1">
    <citation type="submission" date="2016-06" db="EMBL/GenBank/DDBJ databases">
        <authorList>
            <person name="Varghese N."/>
            <person name="Submissions Spin"/>
        </authorList>
    </citation>
    <scope>NUCLEOTIDE SEQUENCE [LARGE SCALE GENOMIC DNA]</scope>
    <source>
        <strain evidence="3">DSM 43903</strain>
    </source>
</reference>
<feature type="compositionally biased region" description="Pro residues" evidence="1">
    <location>
        <begin position="89"/>
        <end position="109"/>
    </location>
</feature>
<evidence type="ECO:0000313" key="3">
    <source>
        <dbReference type="Proteomes" id="UP000199001"/>
    </source>
</evidence>
<dbReference type="Proteomes" id="UP000199001">
    <property type="component" value="Unassembled WGS sequence"/>
</dbReference>
<proteinExistence type="predicted"/>
<sequence length="260" mass="26631">MGAGRVFPAAAAAGGVPGSGGCNDVAPAGIPAAASARPPSRPEGRGVTRSRWLQRPASAGDARRAGDPHHHRTPRTGHPAKAGTALAPPGWPVAPPGWPVAPPGWPVAPPGRAGLSPRRAGLSPRRAGLSPRRAGLSPRPSRPCLAGLPLAPLRAALTAAETGQTAQVALGPDTRVAGRRRECGHRFDGRCRSRRPTSVHESREGHEGREGHGRATAPLRRPPQLAVSLGRLRLVQGAPSSTCVVGLRGSVLSRGGWPVG</sequence>
<feature type="region of interest" description="Disordered" evidence="1">
    <location>
        <begin position="1"/>
        <end position="141"/>
    </location>
</feature>
<protein>
    <submittedName>
        <fullName evidence="2">Uncharacterized protein</fullName>
    </submittedName>
</protein>
<name>A0A1C6V8C0_9ACTN</name>
<dbReference type="AlphaFoldDB" id="A0A1C6V8C0"/>
<feature type="compositionally biased region" description="Low complexity" evidence="1">
    <location>
        <begin position="26"/>
        <end position="38"/>
    </location>
</feature>
<evidence type="ECO:0000313" key="2">
    <source>
        <dbReference type="EMBL" id="SCL62516.1"/>
    </source>
</evidence>
<keyword evidence="3" id="KW-1185">Reference proteome</keyword>
<dbReference type="PROSITE" id="PS51257">
    <property type="entry name" value="PROKAR_LIPOPROTEIN"/>
    <property type="match status" value="1"/>
</dbReference>
<dbReference type="EMBL" id="FMHZ01000002">
    <property type="protein sequence ID" value="SCL62516.1"/>
    <property type="molecule type" value="Genomic_DNA"/>
</dbReference>
<feature type="compositionally biased region" description="Low complexity" evidence="1">
    <location>
        <begin position="1"/>
        <end position="14"/>
    </location>
</feature>
<feature type="region of interest" description="Disordered" evidence="1">
    <location>
        <begin position="187"/>
        <end position="222"/>
    </location>
</feature>
<evidence type="ECO:0000256" key="1">
    <source>
        <dbReference type="SAM" id="MobiDB-lite"/>
    </source>
</evidence>
<organism evidence="2 3">
    <name type="scientific">Micromonospora citrea</name>
    <dbReference type="NCBI Taxonomy" id="47855"/>
    <lineage>
        <taxon>Bacteria</taxon>
        <taxon>Bacillati</taxon>
        <taxon>Actinomycetota</taxon>
        <taxon>Actinomycetes</taxon>
        <taxon>Micromonosporales</taxon>
        <taxon>Micromonosporaceae</taxon>
        <taxon>Micromonospora</taxon>
    </lineage>
</organism>